<dbReference type="KEGG" id="pseo:OM33_20620"/>
<dbReference type="STRING" id="1348114.OM33_20620"/>
<gene>
    <name evidence="5" type="ORF">OM33_20620</name>
</gene>
<sequence>MGIFYIGKFKIEPEKNKVSLPKAEFRLEPRVMSILCYLVKHPGQVLSKEMILSVLWPNQTLEPELVTKAVFEIRKILNDNPKSPQFIETIPRKGYVFIGKVESKATKLNITSLLLLGISTCALIFLFFIKNTQQNEIQLVNLTTKKTIRHSSDGEIDSISVNNRNQLLFTRKEHALSELYLHDNKTLKNTLLDTQQSKIKDIFSTNESDYIISCDDACSIVKRSKNRVMPVITLNERVVELSVSPNEKWLALQTSKHNRHNVVLVSLEDQDAKLFYLPHDGSEKHPVFANNETLYYISQSADRTTYLANYNLDTRQTLTQPLPIDRVGSLSHYSGEEFVIAGRYNGQYALWLLALEPMSLSVLANIDPQQKVVGVAIEAKNKAIHYAVQNRPITIQSKGALSLKIEHPSLNLDGVYLAQSNNLIFSSNRSGSYEVWIESDGQQSKLTDINASYIHAIKVDNKEKLIAFSYTKDKTKHIAIYSLLNNALISDFSIKNDSYLLNFDHTSTHLFISQRAAQNYDLVSLNIESQTHAKIAINVGITAMSDENGVYFYSFNDHTLQYQANIGKTNKLYDFKDKALSIRASSIKLTKEGFFYLSKIENQQVISFFELTTQTTKPLFMLNANQFVTDFGFINQEPYVIYDEDGSVTSQIISLEVVD</sequence>
<proteinExistence type="predicted"/>
<dbReference type="RefSeq" id="WP_040136420.1">
    <property type="nucleotide sequence ID" value="NZ_CP009889.1"/>
</dbReference>
<organism evidence="5 6">
    <name type="scientific">Pseudoalteromonas piratica</name>
    <dbReference type="NCBI Taxonomy" id="1348114"/>
    <lineage>
        <taxon>Bacteria</taxon>
        <taxon>Pseudomonadati</taxon>
        <taxon>Pseudomonadota</taxon>
        <taxon>Gammaproteobacteria</taxon>
        <taxon>Alteromonadales</taxon>
        <taxon>Pseudoalteromonadaceae</taxon>
        <taxon>Pseudoalteromonas</taxon>
    </lineage>
</organism>
<dbReference type="EMBL" id="CP009889">
    <property type="protein sequence ID" value="AIY67434.1"/>
    <property type="molecule type" value="Genomic_DNA"/>
</dbReference>
<dbReference type="CDD" id="cd00383">
    <property type="entry name" value="trans_reg_C"/>
    <property type="match status" value="1"/>
</dbReference>
<feature type="transmembrane region" description="Helical" evidence="3">
    <location>
        <begin position="108"/>
        <end position="129"/>
    </location>
</feature>
<dbReference type="Pfam" id="PF00486">
    <property type="entry name" value="Trans_reg_C"/>
    <property type="match status" value="1"/>
</dbReference>
<dbReference type="OrthoDB" id="8430416at2"/>
<accession>A0A0A7ELC1</accession>
<dbReference type="InterPro" id="IPR036388">
    <property type="entry name" value="WH-like_DNA-bd_sf"/>
</dbReference>
<keyword evidence="1 2" id="KW-0238">DNA-binding</keyword>
<dbReference type="SMART" id="SM00862">
    <property type="entry name" value="Trans_reg_C"/>
    <property type="match status" value="1"/>
</dbReference>
<feature type="domain" description="OmpR/PhoB-type" evidence="4">
    <location>
        <begin position="1"/>
        <end position="99"/>
    </location>
</feature>
<evidence type="ECO:0000313" key="6">
    <source>
        <dbReference type="Proteomes" id="UP000030341"/>
    </source>
</evidence>
<name>A0A0A7ELC1_9GAMM</name>
<protein>
    <recommendedName>
        <fullName evidence="4">OmpR/PhoB-type domain-containing protein</fullName>
    </recommendedName>
</protein>
<dbReference type="eggNOG" id="COG3710">
    <property type="taxonomic scope" value="Bacteria"/>
</dbReference>
<keyword evidence="3" id="KW-0812">Transmembrane</keyword>
<dbReference type="InterPro" id="IPR016032">
    <property type="entry name" value="Sig_transdc_resp-reg_C-effctor"/>
</dbReference>
<dbReference type="GO" id="GO:0003677">
    <property type="term" value="F:DNA binding"/>
    <property type="evidence" value="ECO:0007669"/>
    <property type="project" value="UniProtKB-UniRule"/>
</dbReference>
<feature type="DNA-binding region" description="OmpR/PhoB-type" evidence="2">
    <location>
        <begin position="1"/>
        <end position="99"/>
    </location>
</feature>
<evidence type="ECO:0000256" key="3">
    <source>
        <dbReference type="SAM" id="Phobius"/>
    </source>
</evidence>
<dbReference type="PROSITE" id="PS51755">
    <property type="entry name" value="OMPR_PHOB"/>
    <property type="match status" value="1"/>
</dbReference>
<reference evidence="5 6" key="1">
    <citation type="submission" date="2014-11" db="EMBL/GenBank/DDBJ databases">
        <title>Complete Genome Sequence of Pseudoalteromonas sp. Strain OCN003 Isolated from Kaneohe Bay, Oahu, Hawaii.</title>
        <authorList>
            <person name="Beurmann S."/>
            <person name="Videau P."/>
            <person name="Ushijima B."/>
            <person name="Smith A.M."/>
            <person name="Aeby G.S."/>
            <person name="Callahan S.M."/>
            <person name="Belcaid M."/>
        </authorList>
    </citation>
    <scope>NUCLEOTIDE SEQUENCE [LARGE SCALE GENOMIC DNA]</scope>
    <source>
        <strain evidence="5 6">OCN003</strain>
    </source>
</reference>
<dbReference type="InterPro" id="IPR001867">
    <property type="entry name" value="OmpR/PhoB-type_DNA-bd"/>
</dbReference>
<evidence type="ECO:0000256" key="2">
    <source>
        <dbReference type="PROSITE-ProRule" id="PRU01091"/>
    </source>
</evidence>
<dbReference type="HOGENOM" id="CLU_397334_0_0_6"/>
<dbReference type="AlphaFoldDB" id="A0A0A7ELC1"/>
<dbReference type="Gene3D" id="1.10.10.10">
    <property type="entry name" value="Winged helix-like DNA-binding domain superfamily/Winged helix DNA-binding domain"/>
    <property type="match status" value="1"/>
</dbReference>
<dbReference type="Proteomes" id="UP000030341">
    <property type="component" value="Chromosome 2"/>
</dbReference>
<keyword evidence="6" id="KW-1185">Reference proteome</keyword>
<evidence type="ECO:0000256" key="1">
    <source>
        <dbReference type="ARBA" id="ARBA00023125"/>
    </source>
</evidence>
<keyword evidence="3" id="KW-1133">Transmembrane helix</keyword>
<evidence type="ECO:0000313" key="5">
    <source>
        <dbReference type="EMBL" id="AIY67434.1"/>
    </source>
</evidence>
<dbReference type="SUPFAM" id="SSF46894">
    <property type="entry name" value="C-terminal effector domain of the bipartite response regulators"/>
    <property type="match status" value="1"/>
</dbReference>
<dbReference type="InterPro" id="IPR015943">
    <property type="entry name" value="WD40/YVTN_repeat-like_dom_sf"/>
</dbReference>
<dbReference type="GO" id="GO:0000160">
    <property type="term" value="P:phosphorelay signal transduction system"/>
    <property type="evidence" value="ECO:0007669"/>
    <property type="project" value="InterPro"/>
</dbReference>
<dbReference type="GO" id="GO:0006355">
    <property type="term" value="P:regulation of DNA-templated transcription"/>
    <property type="evidence" value="ECO:0007669"/>
    <property type="project" value="InterPro"/>
</dbReference>
<evidence type="ECO:0000259" key="4">
    <source>
        <dbReference type="PROSITE" id="PS51755"/>
    </source>
</evidence>
<keyword evidence="3" id="KW-0472">Membrane</keyword>
<dbReference type="SUPFAM" id="SSF82171">
    <property type="entry name" value="DPP6 N-terminal domain-like"/>
    <property type="match status" value="1"/>
</dbReference>
<dbReference type="Gene3D" id="2.130.10.10">
    <property type="entry name" value="YVTN repeat-like/Quinoprotein amine dehydrogenase"/>
    <property type="match status" value="1"/>
</dbReference>